<protein>
    <submittedName>
        <fullName evidence="9">DsbA family protein</fullName>
    </submittedName>
</protein>
<reference evidence="10" key="1">
    <citation type="journal article" date="2019" name="Int. J. Syst. Evol. Microbiol.">
        <title>The Global Catalogue of Microorganisms (GCM) 10K type strain sequencing project: providing services to taxonomists for standard genome sequencing and annotation.</title>
        <authorList>
            <consortium name="The Broad Institute Genomics Platform"/>
            <consortium name="The Broad Institute Genome Sequencing Center for Infectious Disease"/>
            <person name="Wu L."/>
            <person name="Ma J."/>
        </authorList>
    </citation>
    <scope>NUCLEOTIDE SEQUENCE [LARGE SCALE GENOMIC DNA]</scope>
    <source>
        <strain evidence="10">CCUG 59778</strain>
    </source>
</reference>
<dbReference type="Pfam" id="PF13462">
    <property type="entry name" value="Thioredoxin_4"/>
    <property type="match status" value="1"/>
</dbReference>
<keyword evidence="7" id="KW-0812">Transmembrane</keyword>
<evidence type="ECO:0000256" key="7">
    <source>
        <dbReference type="SAM" id="Phobius"/>
    </source>
</evidence>
<keyword evidence="10" id="KW-1185">Reference proteome</keyword>
<keyword evidence="7" id="KW-1133">Transmembrane helix</keyword>
<evidence type="ECO:0000313" key="10">
    <source>
        <dbReference type="Proteomes" id="UP001596157"/>
    </source>
</evidence>
<evidence type="ECO:0000313" key="9">
    <source>
        <dbReference type="EMBL" id="MFC5289763.1"/>
    </source>
</evidence>
<evidence type="ECO:0000256" key="3">
    <source>
        <dbReference type="ARBA" id="ARBA00023002"/>
    </source>
</evidence>
<keyword evidence="7" id="KW-0472">Membrane</keyword>
<keyword evidence="2" id="KW-0732">Signal</keyword>
<name>A0ABW0EQS6_9PSEU</name>
<sequence length="261" mass="27159">MTSKNPVKARHGLSLNVVMTIAVVVVAVLVVGGIMLFGGSDTTTGGTGGTGDSGDAAREAGGSGGGVSTAVLAPDGSHELTSAADGKVTIVEFLDYQCPACAGYFANVTSKVEKDYAGKVTFVVRNYPLDSHPLAVPAARAAEAAAEQDKFSEMYHLIYQNYQEWAVAPDGQQLSDDTARAGQVFLGYAERLGLDTAKFTADLDSPAVQARIDKDTADGKTAGVSGTPTIFVNGQKFEATGDTFADVDRQLRELVDRELAG</sequence>
<evidence type="ECO:0000256" key="5">
    <source>
        <dbReference type="ARBA" id="ARBA00023284"/>
    </source>
</evidence>
<dbReference type="PANTHER" id="PTHR13887">
    <property type="entry name" value="GLUTATHIONE S-TRANSFERASE KAPPA"/>
    <property type="match status" value="1"/>
</dbReference>
<dbReference type="InterPro" id="IPR036249">
    <property type="entry name" value="Thioredoxin-like_sf"/>
</dbReference>
<keyword evidence="5" id="KW-0676">Redox-active center</keyword>
<organism evidence="9 10">
    <name type="scientific">Actinokineospora guangxiensis</name>
    <dbReference type="NCBI Taxonomy" id="1490288"/>
    <lineage>
        <taxon>Bacteria</taxon>
        <taxon>Bacillati</taxon>
        <taxon>Actinomycetota</taxon>
        <taxon>Actinomycetes</taxon>
        <taxon>Pseudonocardiales</taxon>
        <taxon>Pseudonocardiaceae</taxon>
        <taxon>Actinokineospora</taxon>
    </lineage>
</organism>
<gene>
    <name evidence="9" type="ORF">ACFPM7_22145</name>
</gene>
<dbReference type="InterPro" id="IPR013766">
    <property type="entry name" value="Thioredoxin_domain"/>
</dbReference>
<feature type="transmembrane region" description="Helical" evidence="7">
    <location>
        <begin position="12"/>
        <end position="37"/>
    </location>
</feature>
<proteinExistence type="inferred from homology"/>
<evidence type="ECO:0000256" key="4">
    <source>
        <dbReference type="ARBA" id="ARBA00023157"/>
    </source>
</evidence>
<dbReference type="PROSITE" id="PS51352">
    <property type="entry name" value="THIOREDOXIN_2"/>
    <property type="match status" value="1"/>
</dbReference>
<keyword evidence="3" id="KW-0560">Oxidoreductase</keyword>
<feature type="domain" description="Thioredoxin" evidence="8">
    <location>
        <begin position="67"/>
        <end position="260"/>
    </location>
</feature>
<keyword evidence="4" id="KW-1015">Disulfide bond</keyword>
<dbReference type="PANTHER" id="PTHR13887:SF14">
    <property type="entry name" value="DISULFIDE BOND FORMATION PROTEIN D"/>
    <property type="match status" value="1"/>
</dbReference>
<evidence type="ECO:0000256" key="1">
    <source>
        <dbReference type="ARBA" id="ARBA00005791"/>
    </source>
</evidence>
<dbReference type="EMBL" id="JBHSKF010000012">
    <property type="protein sequence ID" value="MFC5289763.1"/>
    <property type="molecule type" value="Genomic_DNA"/>
</dbReference>
<comment type="caution">
    <text evidence="9">The sequence shown here is derived from an EMBL/GenBank/DDBJ whole genome shotgun (WGS) entry which is preliminary data.</text>
</comment>
<dbReference type="SUPFAM" id="SSF52833">
    <property type="entry name" value="Thioredoxin-like"/>
    <property type="match status" value="1"/>
</dbReference>
<dbReference type="RefSeq" id="WP_378249616.1">
    <property type="nucleotide sequence ID" value="NZ_JBHSKF010000012.1"/>
</dbReference>
<dbReference type="Proteomes" id="UP001596157">
    <property type="component" value="Unassembled WGS sequence"/>
</dbReference>
<comment type="similarity">
    <text evidence="1">Belongs to the thioredoxin family. DsbA subfamily.</text>
</comment>
<feature type="region of interest" description="Disordered" evidence="6">
    <location>
        <begin position="44"/>
        <end position="68"/>
    </location>
</feature>
<evidence type="ECO:0000256" key="2">
    <source>
        <dbReference type="ARBA" id="ARBA00022729"/>
    </source>
</evidence>
<accession>A0ABW0EQS6</accession>
<dbReference type="Gene3D" id="3.40.30.10">
    <property type="entry name" value="Glutaredoxin"/>
    <property type="match status" value="1"/>
</dbReference>
<evidence type="ECO:0000259" key="8">
    <source>
        <dbReference type="PROSITE" id="PS51352"/>
    </source>
</evidence>
<dbReference type="InterPro" id="IPR012336">
    <property type="entry name" value="Thioredoxin-like_fold"/>
</dbReference>
<evidence type="ECO:0000256" key="6">
    <source>
        <dbReference type="SAM" id="MobiDB-lite"/>
    </source>
</evidence>